<evidence type="ECO:0000256" key="1">
    <source>
        <dbReference type="SAM" id="Phobius"/>
    </source>
</evidence>
<keyword evidence="1" id="KW-0812">Transmembrane</keyword>
<accession>A0ABV5HPQ7</accession>
<dbReference type="EMBL" id="JBHMEP010000004">
    <property type="protein sequence ID" value="MFB9136215.1"/>
    <property type="molecule type" value="Genomic_DNA"/>
</dbReference>
<evidence type="ECO:0000313" key="3">
    <source>
        <dbReference type="Proteomes" id="UP001589645"/>
    </source>
</evidence>
<feature type="transmembrane region" description="Helical" evidence="1">
    <location>
        <begin position="163"/>
        <end position="180"/>
    </location>
</feature>
<dbReference type="Gene3D" id="2.40.50.140">
    <property type="entry name" value="Nucleic acid-binding proteins"/>
    <property type="match status" value="1"/>
</dbReference>
<keyword evidence="3" id="KW-1185">Reference proteome</keyword>
<feature type="transmembrane region" description="Helical" evidence="1">
    <location>
        <begin position="99"/>
        <end position="119"/>
    </location>
</feature>
<dbReference type="InterPro" id="IPR012340">
    <property type="entry name" value="NA-bd_OB-fold"/>
</dbReference>
<proteinExistence type="predicted"/>
<evidence type="ECO:0000313" key="2">
    <source>
        <dbReference type="EMBL" id="MFB9136215.1"/>
    </source>
</evidence>
<dbReference type="SUPFAM" id="SSF50249">
    <property type="entry name" value="Nucleic acid-binding proteins"/>
    <property type="match status" value="1"/>
</dbReference>
<reference evidence="2 3" key="1">
    <citation type="submission" date="2024-09" db="EMBL/GenBank/DDBJ databases">
        <authorList>
            <person name="Sun Q."/>
            <person name="Mori K."/>
        </authorList>
    </citation>
    <scope>NUCLEOTIDE SEQUENCE [LARGE SCALE GENOMIC DNA]</scope>
    <source>
        <strain evidence="2 3">CECT 8064</strain>
    </source>
</reference>
<organism evidence="2 3">
    <name type="scientific">Vibrio olivae</name>
    <dbReference type="NCBI Taxonomy" id="1243002"/>
    <lineage>
        <taxon>Bacteria</taxon>
        <taxon>Pseudomonadati</taxon>
        <taxon>Pseudomonadota</taxon>
        <taxon>Gammaproteobacteria</taxon>
        <taxon>Vibrionales</taxon>
        <taxon>Vibrionaceae</taxon>
        <taxon>Vibrio</taxon>
    </lineage>
</organism>
<name>A0ABV5HPQ7_9VIBR</name>
<gene>
    <name evidence="2" type="ORF">ACFFUV_14675</name>
</gene>
<comment type="caution">
    <text evidence="2">The sequence shown here is derived from an EMBL/GenBank/DDBJ whole genome shotgun (WGS) entry which is preliminary data.</text>
</comment>
<dbReference type="RefSeq" id="WP_390194243.1">
    <property type="nucleotide sequence ID" value="NZ_JBHMEP010000004.1"/>
</dbReference>
<protein>
    <submittedName>
        <fullName evidence="2">Cold-shock protein</fullName>
    </submittedName>
</protein>
<sequence>MMAHKGQISEWYPDKGYGFITPVHGGNKVRFTEQALKRRKMRPKRAMPVRFSISKDALGHAQAANIEPLSGISFDVFFAIIFITALGGATFHYRYPIEVVYWLLAVNLLMSLVVALDVCAWRNAKPQTSGAALLFIAVFGGWILPVLSAPFSPLPTRSLLFRAGQWGVMFVHFAVLIYSLSGEGREQMQLIVDSGRWFLSHYLPGFGQ</sequence>
<keyword evidence="1" id="KW-1133">Transmembrane helix</keyword>
<dbReference type="Proteomes" id="UP001589645">
    <property type="component" value="Unassembled WGS sequence"/>
</dbReference>
<feature type="transmembrane region" description="Helical" evidence="1">
    <location>
        <begin position="72"/>
        <end position="93"/>
    </location>
</feature>
<feature type="transmembrane region" description="Helical" evidence="1">
    <location>
        <begin position="131"/>
        <end position="151"/>
    </location>
</feature>
<keyword evidence="1" id="KW-0472">Membrane</keyword>